<feature type="region of interest" description="Disordered" evidence="8">
    <location>
        <begin position="959"/>
        <end position="978"/>
    </location>
</feature>
<dbReference type="InterPro" id="IPR014716">
    <property type="entry name" value="Fibrinogen_a/b/g_C_1"/>
</dbReference>
<evidence type="ECO:0000313" key="10">
    <source>
        <dbReference type="EMBL" id="KAH0808875.1"/>
    </source>
</evidence>
<dbReference type="PROSITE" id="PS51406">
    <property type="entry name" value="FIBRINOGEN_C_2"/>
    <property type="match status" value="1"/>
</dbReference>
<dbReference type="PANTHER" id="PTHR47221:SF6">
    <property type="entry name" value="FIBRINOGEN ALPHA CHAIN"/>
    <property type="match status" value="1"/>
</dbReference>
<accession>A0A8J6H692</accession>
<keyword evidence="3" id="KW-0732">Signal</keyword>
<reference evidence="10" key="2">
    <citation type="submission" date="2021-08" db="EMBL/GenBank/DDBJ databases">
        <authorList>
            <person name="Eriksson T."/>
        </authorList>
    </citation>
    <scope>NUCLEOTIDE SEQUENCE</scope>
    <source>
        <strain evidence="10">Stoneville</strain>
        <tissue evidence="10">Whole head</tissue>
    </source>
</reference>
<evidence type="ECO:0000256" key="4">
    <source>
        <dbReference type="ARBA" id="ARBA00023054"/>
    </source>
</evidence>
<feature type="region of interest" description="Disordered" evidence="8">
    <location>
        <begin position="683"/>
        <end position="706"/>
    </location>
</feature>
<dbReference type="Pfam" id="PF00147">
    <property type="entry name" value="Fibrinogen_C"/>
    <property type="match status" value="1"/>
</dbReference>
<gene>
    <name evidence="10" type="ORF">GEV33_013913</name>
</gene>
<dbReference type="Gene3D" id="3.90.215.10">
    <property type="entry name" value="Gamma Fibrinogen, chain A, domain 1"/>
    <property type="match status" value="1"/>
</dbReference>
<evidence type="ECO:0000256" key="5">
    <source>
        <dbReference type="ARBA" id="ARBA00023157"/>
    </source>
</evidence>
<dbReference type="InterPro" id="IPR002181">
    <property type="entry name" value="Fibrinogen_a/b/g_C_dom"/>
</dbReference>
<evidence type="ECO:0000256" key="1">
    <source>
        <dbReference type="ARBA" id="ARBA00004613"/>
    </source>
</evidence>
<dbReference type="InterPro" id="IPR036056">
    <property type="entry name" value="Fibrinogen-like_C"/>
</dbReference>
<dbReference type="GO" id="GO:0005576">
    <property type="term" value="C:extracellular region"/>
    <property type="evidence" value="ECO:0007669"/>
    <property type="project" value="UniProtKB-SubCell"/>
</dbReference>
<evidence type="ECO:0000256" key="6">
    <source>
        <dbReference type="ARBA" id="ARBA00023180"/>
    </source>
</evidence>
<feature type="coiled-coil region" evidence="7">
    <location>
        <begin position="340"/>
        <end position="367"/>
    </location>
</feature>
<evidence type="ECO:0000256" key="7">
    <source>
        <dbReference type="SAM" id="Coils"/>
    </source>
</evidence>
<evidence type="ECO:0000313" key="11">
    <source>
        <dbReference type="Proteomes" id="UP000719412"/>
    </source>
</evidence>
<dbReference type="InterPro" id="IPR037579">
    <property type="entry name" value="FIB_ANG-like"/>
</dbReference>
<reference evidence="10" key="1">
    <citation type="journal article" date="2020" name="J Insects Food Feed">
        <title>The yellow mealworm (Tenebrio molitor) genome: a resource for the emerging insects as food and feed industry.</title>
        <authorList>
            <person name="Eriksson T."/>
            <person name="Andere A."/>
            <person name="Kelstrup H."/>
            <person name="Emery V."/>
            <person name="Picard C."/>
        </authorList>
    </citation>
    <scope>NUCLEOTIDE SEQUENCE</scope>
    <source>
        <strain evidence="10">Stoneville</strain>
        <tissue evidence="10">Whole head</tissue>
    </source>
</reference>
<keyword evidence="6" id="KW-0325">Glycoprotein</keyword>
<proteinExistence type="predicted"/>
<evidence type="ECO:0000256" key="2">
    <source>
        <dbReference type="ARBA" id="ARBA00022525"/>
    </source>
</evidence>
<comment type="caution">
    <text evidence="10">The sequence shown here is derived from an EMBL/GenBank/DDBJ whole genome shotgun (WGS) entry which is preliminary data.</text>
</comment>
<sequence length="978" mass="111757">MAPLRNNHVFGSAGGDPVQILVSLFRPTPAGSAQRDRRQIRRGALSPEVYGAFVFEQRERHVAPLYRLIIGRREVGHLLAVLLSRRRTRNLIDFPAVLIDRGKNGGPTLGRRRRLEVIDKNTYLEMWHIEATNVRLRLIGLWLKGALGYSRFGFDCFEAKPRAPRRSFRTKDEICAITSGNHLQRSLLGAPESWNVCSRLFFAKNVAELRSLPAFFYVTQHLQPEQQKWSWADCIRWKNEPNVKFPKQSTTLNSSNEILFITLLSLAGREKVEQIDEEEDGRRNLKWDLNAKSGTKLDLRLDFGWRLRRQDRMQEVFVRKYLVFREQYLFNVFEAIISTLESKLQRIENLDKAVEHLMRRVEGLDSRVNNNIDKTESVIAQLSLLDSKLFSFDSRKSDSIGNDNGNLGRRLVSLDQKVSDIDNKLNVLKNQLDNNFLQGEDINAEASEKKPVSMNVVEITKALNTEVINHVTKELGQLREATGSVDRKLQFHITLVEENLGKVLNMMTDVHQAIVEDRSYGYYNKTTTAAPDVKNNKIDALVQQMRPIISVSEKMDEVWDVVVGTKSSVDDLVPKSDELLTQTQRQERAIGEIHSDLRTKTNKIIANLDKVEKRLKKQEDDVATLAQRPVPAELLLDPTIDRLVEYDPSRYVDEYATDTTLPATYTTLPPPTVATQTSSVALNQSSTTPMTASTQQTTEKRAEKRKSGLIFPSVKNKPSPANTTFATELLANIKDVKGYSCVDLLNAGMRDSGVYYLQIRGTTYWFLKVFCEQEVADGGWTVIQRRDDFGDPRENFNRDWNDYKNGFGDPAKEFWLGNENIYMLTNNEEYILRVELEDFEGNKRFAQYSHFKIFSEGEYYKLEIDGYEGNAGDSLNDPWYGSNNSPFSTYNRDNDRSSLNCASMLKGGWWWKSCGRGLNGLYLNDPQDLTARQGKVETESVLRCVTHRLVQMEGMGLHAEEGDDDDQAQRTGYNNIIT</sequence>
<dbReference type="SUPFAM" id="SSF56496">
    <property type="entry name" value="Fibrinogen C-terminal domain-like"/>
    <property type="match status" value="1"/>
</dbReference>
<dbReference type="PANTHER" id="PTHR47221">
    <property type="entry name" value="FIBRINOGEN ALPHA CHAIN"/>
    <property type="match status" value="1"/>
</dbReference>
<evidence type="ECO:0000256" key="3">
    <source>
        <dbReference type="ARBA" id="ARBA00022729"/>
    </source>
</evidence>
<evidence type="ECO:0000259" key="9">
    <source>
        <dbReference type="PROSITE" id="PS51406"/>
    </source>
</evidence>
<feature type="compositionally biased region" description="Low complexity" evidence="8">
    <location>
        <begin position="684"/>
        <end position="697"/>
    </location>
</feature>
<keyword evidence="11" id="KW-1185">Reference proteome</keyword>
<feature type="coiled-coil region" evidence="7">
    <location>
        <begin position="601"/>
        <end position="628"/>
    </location>
</feature>
<feature type="compositionally biased region" description="Polar residues" evidence="8">
    <location>
        <begin position="969"/>
        <end position="978"/>
    </location>
</feature>
<keyword evidence="2" id="KW-0964">Secreted</keyword>
<dbReference type="EMBL" id="JABDTM020028470">
    <property type="protein sequence ID" value="KAH0808875.1"/>
    <property type="molecule type" value="Genomic_DNA"/>
</dbReference>
<organism evidence="10 11">
    <name type="scientific">Tenebrio molitor</name>
    <name type="common">Yellow mealworm beetle</name>
    <dbReference type="NCBI Taxonomy" id="7067"/>
    <lineage>
        <taxon>Eukaryota</taxon>
        <taxon>Metazoa</taxon>
        <taxon>Ecdysozoa</taxon>
        <taxon>Arthropoda</taxon>
        <taxon>Hexapoda</taxon>
        <taxon>Insecta</taxon>
        <taxon>Pterygota</taxon>
        <taxon>Neoptera</taxon>
        <taxon>Endopterygota</taxon>
        <taxon>Coleoptera</taxon>
        <taxon>Polyphaga</taxon>
        <taxon>Cucujiformia</taxon>
        <taxon>Tenebrionidae</taxon>
        <taxon>Tenebrio</taxon>
    </lineage>
</organism>
<dbReference type="SMART" id="SM00186">
    <property type="entry name" value="FBG"/>
    <property type="match status" value="1"/>
</dbReference>
<keyword evidence="5" id="KW-1015">Disulfide bond</keyword>
<feature type="domain" description="Fibrinogen C-terminal" evidence="9">
    <location>
        <begin position="732"/>
        <end position="923"/>
    </location>
</feature>
<dbReference type="Gene3D" id="4.10.530.10">
    <property type="entry name" value="Gamma-fibrinogen Carboxyl Terminal Fragment, domain 2"/>
    <property type="match status" value="1"/>
</dbReference>
<dbReference type="AlphaFoldDB" id="A0A8J6H692"/>
<keyword evidence="4 7" id="KW-0175">Coiled coil</keyword>
<comment type="subcellular location">
    <subcellularLocation>
        <location evidence="1">Secreted</location>
    </subcellularLocation>
</comment>
<protein>
    <recommendedName>
        <fullName evidence="9">Fibrinogen C-terminal domain-containing protein</fullName>
    </recommendedName>
</protein>
<dbReference type="Proteomes" id="UP000719412">
    <property type="component" value="Unassembled WGS sequence"/>
</dbReference>
<evidence type="ECO:0000256" key="8">
    <source>
        <dbReference type="SAM" id="MobiDB-lite"/>
    </source>
</evidence>
<name>A0A8J6H692_TENMO</name>
<dbReference type="CDD" id="cd00087">
    <property type="entry name" value="FReD"/>
    <property type="match status" value="1"/>
</dbReference>